<evidence type="ECO:0000256" key="1">
    <source>
        <dbReference type="ARBA" id="ARBA00022737"/>
    </source>
</evidence>
<sequence length="454" mass="50081">MFSDIKSKLKRTGSNTSQKSYSLGTSNSSPVLSNARENSIRKRTSSVLSKLTTRTSMQSMDVGTNSSTTTSSSSGPGTPPPPQQRYGRFASNASLPMYYNHDHLKPGNNAELLSYDKTLTMYLDNAKRTNDPSIQCELATYLFESSKPLAEKERKPYVAEATKILKTLALRGHAESQYYLANMYASKPDFSNAFPLFVQAAKHQHPDAAYRAAKCYEDGLGCLKNKSKAVQYYKLAATLNHPGAMYRLGLADIHGSLGLQRNIRDGNKWLKRSAVAATPEYPHALHELGLLHERGLSDIIFKDVRYSVQLYAQASDLGYAPSAYRLGECFEYSYLGCQKDACTSIYYYTIAARQGNADACFALSAWYLGEGEDSQEKAFYWARVAAQKGLAKAQFAMGYFAEVGIGRSQNIKDAMAWYQKAAAQGDLQAQKRIAASNKLNLSIPSSNLVVGEAR</sequence>
<dbReference type="InterPro" id="IPR006597">
    <property type="entry name" value="Sel1-like"/>
</dbReference>
<dbReference type="Pfam" id="PF08238">
    <property type="entry name" value="Sel1"/>
    <property type="match status" value="7"/>
</dbReference>
<feature type="compositionally biased region" description="Polar residues" evidence="2">
    <location>
        <begin position="12"/>
        <end position="37"/>
    </location>
</feature>
<evidence type="ECO:0008006" key="5">
    <source>
        <dbReference type="Google" id="ProtNLM"/>
    </source>
</evidence>
<reference evidence="3 4" key="1">
    <citation type="submission" date="2024-04" db="EMBL/GenBank/DDBJ databases">
        <title>genome sequences of Mucor flavus KT1a and Helicostylum pulchrum KT1b strains isolation_sourced from the surface of a dry-aged beef.</title>
        <authorList>
            <person name="Toyotome T."/>
            <person name="Hosono M."/>
            <person name="Torimaru M."/>
            <person name="Fukuda K."/>
            <person name="Mikami N."/>
        </authorList>
    </citation>
    <scope>NUCLEOTIDE SEQUENCE [LARGE SCALE GENOMIC DNA]</scope>
    <source>
        <strain evidence="3 4">KT1b</strain>
    </source>
</reference>
<keyword evidence="1" id="KW-0677">Repeat</keyword>
<dbReference type="SUPFAM" id="SSF81901">
    <property type="entry name" value="HCP-like"/>
    <property type="match status" value="1"/>
</dbReference>
<keyword evidence="4" id="KW-1185">Reference proteome</keyword>
<dbReference type="Proteomes" id="UP001476247">
    <property type="component" value="Unassembled WGS sequence"/>
</dbReference>
<gene>
    <name evidence="3" type="ORF">HPULCUR_005704</name>
</gene>
<accession>A0ABP9XZU6</accession>
<name>A0ABP9XZU6_9FUNG</name>
<organism evidence="3 4">
    <name type="scientific">Helicostylum pulchrum</name>
    <dbReference type="NCBI Taxonomy" id="562976"/>
    <lineage>
        <taxon>Eukaryota</taxon>
        <taxon>Fungi</taxon>
        <taxon>Fungi incertae sedis</taxon>
        <taxon>Mucoromycota</taxon>
        <taxon>Mucoromycotina</taxon>
        <taxon>Mucoromycetes</taxon>
        <taxon>Mucorales</taxon>
        <taxon>Mucorineae</taxon>
        <taxon>Mucoraceae</taxon>
        <taxon>Helicostylum</taxon>
    </lineage>
</organism>
<dbReference type="PANTHER" id="PTHR46430">
    <property type="entry name" value="PROTEIN SKT5-RELATED"/>
    <property type="match status" value="1"/>
</dbReference>
<evidence type="ECO:0000313" key="4">
    <source>
        <dbReference type="Proteomes" id="UP001476247"/>
    </source>
</evidence>
<evidence type="ECO:0000313" key="3">
    <source>
        <dbReference type="EMBL" id="GAA5800278.1"/>
    </source>
</evidence>
<evidence type="ECO:0000256" key="2">
    <source>
        <dbReference type="SAM" id="MobiDB-lite"/>
    </source>
</evidence>
<dbReference type="InterPro" id="IPR011990">
    <property type="entry name" value="TPR-like_helical_dom_sf"/>
</dbReference>
<proteinExistence type="predicted"/>
<dbReference type="Gene3D" id="1.25.40.10">
    <property type="entry name" value="Tetratricopeptide repeat domain"/>
    <property type="match status" value="2"/>
</dbReference>
<dbReference type="InterPro" id="IPR051726">
    <property type="entry name" value="Chitin_Synth_Reg"/>
</dbReference>
<dbReference type="SMART" id="SM00671">
    <property type="entry name" value="SEL1"/>
    <property type="match status" value="7"/>
</dbReference>
<protein>
    <recommendedName>
        <fullName evidence="5">Beta-lactamase</fullName>
    </recommendedName>
</protein>
<comment type="caution">
    <text evidence="3">The sequence shown here is derived from an EMBL/GenBank/DDBJ whole genome shotgun (WGS) entry which is preliminary data.</text>
</comment>
<dbReference type="EMBL" id="BAABUJ010000015">
    <property type="protein sequence ID" value="GAA5800278.1"/>
    <property type="molecule type" value="Genomic_DNA"/>
</dbReference>
<feature type="compositionally biased region" description="Low complexity" evidence="2">
    <location>
        <begin position="63"/>
        <end position="76"/>
    </location>
</feature>
<feature type="compositionally biased region" description="Polar residues" evidence="2">
    <location>
        <begin position="45"/>
        <end position="62"/>
    </location>
</feature>
<dbReference type="PANTHER" id="PTHR46430:SF1">
    <property type="entry name" value="CHITIN SYNTHASE REGULATOR SKT5-RELATED"/>
    <property type="match status" value="1"/>
</dbReference>
<feature type="region of interest" description="Disordered" evidence="2">
    <location>
        <begin position="1"/>
        <end position="88"/>
    </location>
</feature>